<dbReference type="InterPro" id="IPR029058">
    <property type="entry name" value="AB_hydrolase_fold"/>
</dbReference>
<dbReference type="AlphaFoldDB" id="A0A328DY33"/>
<dbReference type="GO" id="GO:0016787">
    <property type="term" value="F:hydrolase activity"/>
    <property type="evidence" value="ECO:0007669"/>
    <property type="project" value="InterPro"/>
</dbReference>
<sequence length="343" mass="37968">MKYHPSLSLGKHPIHNPHSIAPFSLRRRDCEVAVGNPASMSKNLVYKDGRVERLCGTDIVPAGFDAGTGVQSKDIEISQAPRVSVRLYLPETAGRRKLPLLIYFHGGGLVTESAFSPMYQTPLNLLASEARIVIVSVDYRLAPEHPLPAAYEDAWVALQWVANNTEDEWLREHADFSRVFLGGDSVGANIAHNLAVRAGSGRNVDRVKLEGLFFNCPCFWGTDRIGDEGEHELICSFLENMWRVAHPTATGMDDPNINPGKDPELGKMGCKRVIIYVAEKDPSKHRGWLYKEALDGVGWGGEVEVVEVKGESHIFNLLNPMCENAMAMLRKLASFFHPHSNSA</sequence>
<protein>
    <recommendedName>
        <fullName evidence="2">Alpha/beta hydrolase fold-3 domain-containing protein</fullName>
    </recommendedName>
</protein>
<evidence type="ECO:0000259" key="2">
    <source>
        <dbReference type="Pfam" id="PF07859"/>
    </source>
</evidence>
<dbReference type="EMBL" id="NQVE01000082">
    <property type="protein sequence ID" value="RAL49388.1"/>
    <property type="molecule type" value="Genomic_DNA"/>
</dbReference>
<name>A0A328DY33_9ASTE</name>
<proteinExistence type="inferred from homology"/>
<evidence type="ECO:0000313" key="3">
    <source>
        <dbReference type="EMBL" id="RAL49388.1"/>
    </source>
</evidence>
<dbReference type="InterPro" id="IPR050466">
    <property type="entry name" value="Carboxylest/Gibb_receptor"/>
</dbReference>
<feature type="domain" description="Alpha/beta hydrolase fold-3" evidence="2">
    <location>
        <begin position="101"/>
        <end position="315"/>
    </location>
</feature>
<dbReference type="Pfam" id="PF07859">
    <property type="entry name" value="Abhydrolase_3"/>
    <property type="match status" value="1"/>
</dbReference>
<gene>
    <name evidence="3" type="ORF">DM860_012821</name>
</gene>
<evidence type="ECO:0000256" key="1">
    <source>
        <dbReference type="ARBA" id="ARBA00010515"/>
    </source>
</evidence>
<dbReference type="PANTHER" id="PTHR23024">
    <property type="entry name" value="ARYLACETAMIDE DEACETYLASE"/>
    <property type="match status" value="1"/>
</dbReference>
<dbReference type="InterPro" id="IPR013094">
    <property type="entry name" value="AB_hydrolase_3"/>
</dbReference>
<dbReference type="PANTHER" id="PTHR23024:SF467">
    <property type="entry name" value="CARBOXYLESTERASE 12-RELATED"/>
    <property type="match status" value="1"/>
</dbReference>
<dbReference type="Gene3D" id="3.40.50.1820">
    <property type="entry name" value="alpha/beta hydrolase"/>
    <property type="match status" value="1"/>
</dbReference>
<accession>A0A328DY33</accession>
<keyword evidence="4" id="KW-1185">Reference proteome</keyword>
<dbReference type="Proteomes" id="UP000249390">
    <property type="component" value="Unassembled WGS sequence"/>
</dbReference>
<dbReference type="SUPFAM" id="SSF53474">
    <property type="entry name" value="alpha/beta-Hydrolases"/>
    <property type="match status" value="1"/>
</dbReference>
<evidence type="ECO:0000313" key="4">
    <source>
        <dbReference type="Proteomes" id="UP000249390"/>
    </source>
</evidence>
<reference evidence="3 4" key="1">
    <citation type="submission" date="2018-06" db="EMBL/GenBank/DDBJ databases">
        <title>The Genome of Cuscuta australis (Dodder) Provides Insight into the Evolution of Plant Parasitism.</title>
        <authorList>
            <person name="Liu H."/>
        </authorList>
    </citation>
    <scope>NUCLEOTIDE SEQUENCE [LARGE SCALE GENOMIC DNA]</scope>
    <source>
        <strain evidence="4">cv. Yunnan</strain>
        <tissue evidence="3">Vines</tissue>
    </source>
</reference>
<comment type="similarity">
    <text evidence="1">Belongs to the 'GDXG' lipolytic enzyme family.</text>
</comment>
<organism evidence="3 4">
    <name type="scientific">Cuscuta australis</name>
    <dbReference type="NCBI Taxonomy" id="267555"/>
    <lineage>
        <taxon>Eukaryota</taxon>
        <taxon>Viridiplantae</taxon>
        <taxon>Streptophyta</taxon>
        <taxon>Embryophyta</taxon>
        <taxon>Tracheophyta</taxon>
        <taxon>Spermatophyta</taxon>
        <taxon>Magnoliopsida</taxon>
        <taxon>eudicotyledons</taxon>
        <taxon>Gunneridae</taxon>
        <taxon>Pentapetalae</taxon>
        <taxon>asterids</taxon>
        <taxon>lamiids</taxon>
        <taxon>Solanales</taxon>
        <taxon>Convolvulaceae</taxon>
        <taxon>Cuscuteae</taxon>
        <taxon>Cuscuta</taxon>
        <taxon>Cuscuta subgen. Grammica</taxon>
        <taxon>Cuscuta sect. Cleistogrammica</taxon>
    </lineage>
</organism>
<comment type="caution">
    <text evidence="3">The sequence shown here is derived from an EMBL/GenBank/DDBJ whole genome shotgun (WGS) entry which is preliminary data.</text>
</comment>